<dbReference type="HOGENOM" id="CLU_2128916_0_0_7"/>
<geneLocation type="plasmid" evidence="1">
    <name>pTSY</name>
</geneLocation>
<evidence type="ECO:0000313" key="2">
    <source>
        <dbReference type="Proteomes" id="UP000019141"/>
    </source>
</evidence>
<accession>W4M0G7</accession>
<keyword evidence="2" id="KW-1185">Reference proteome</keyword>
<dbReference type="AlphaFoldDB" id="W4M0G7"/>
<comment type="caution">
    <text evidence="1">The sequence shown here is derived from an EMBL/GenBank/DDBJ whole genome shotgun (WGS) entry which is preliminary data.</text>
</comment>
<gene>
    <name evidence="1" type="ORF">ETSY1_46630</name>
</gene>
<evidence type="ECO:0000313" key="1">
    <source>
        <dbReference type="EMBL" id="ETX03643.1"/>
    </source>
</evidence>
<sequence>MQYYDPDRDNPVDGAYMTAQLLALLSDLMGTDTNAALPELTPEGWAGLRELISMMKGCMHNVSRQLHDSDAWQTASALYEYLQAHPETEASLREFLREARQRGFTAWQNIPLD</sequence>
<name>W4M0G7_ENTF1</name>
<protein>
    <submittedName>
        <fullName evidence="1">Uncharacterized protein</fullName>
    </submittedName>
</protein>
<proteinExistence type="predicted"/>
<dbReference type="EMBL" id="AZHW01000019">
    <property type="protein sequence ID" value="ETX03643.1"/>
    <property type="molecule type" value="Genomic_DNA"/>
</dbReference>
<organism evidence="1 2">
    <name type="scientific">Entotheonella factor</name>
    <dbReference type="NCBI Taxonomy" id="1429438"/>
    <lineage>
        <taxon>Bacteria</taxon>
        <taxon>Pseudomonadati</taxon>
        <taxon>Nitrospinota/Tectimicrobiota group</taxon>
        <taxon>Candidatus Tectimicrobiota</taxon>
        <taxon>Candidatus Entotheonellia</taxon>
        <taxon>Candidatus Entotheonellales</taxon>
        <taxon>Candidatus Entotheonellaceae</taxon>
        <taxon>Candidatus Entotheonella</taxon>
    </lineage>
</organism>
<reference evidence="1 2" key="1">
    <citation type="journal article" date="2014" name="Nature">
        <title>An environmental bacterial taxon with a large and distinct metabolic repertoire.</title>
        <authorList>
            <person name="Wilson M.C."/>
            <person name="Mori T."/>
            <person name="Ruckert C."/>
            <person name="Uria A.R."/>
            <person name="Helf M.J."/>
            <person name="Takada K."/>
            <person name="Gernert C."/>
            <person name="Steffens U.A."/>
            <person name="Heycke N."/>
            <person name="Schmitt S."/>
            <person name="Rinke C."/>
            <person name="Helfrich E.J."/>
            <person name="Brachmann A.O."/>
            <person name="Gurgui C."/>
            <person name="Wakimoto T."/>
            <person name="Kracht M."/>
            <person name="Crusemann M."/>
            <person name="Hentschel U."/>
            <person name="Abe I."/>
            <person name="Matsunaga S."/>
            <person name="Kalinowski J."/>
            <person name="Takeyama H."/>
            <person name="Piel J."/>
        </authorList>
    </citation>
    <scope>NUCLEOTIDE SEQUENCE [LARGE SCALE GENOMIC DNA]</scope>
    <source>
        <strain evidence="2">TSY1</strain>
        <plasmid evidence="1">pTSY</plasmid>
    </source>
</reference>
<dbReference type="Proteomes" id="UP000019141">
    <property type="component" value="Unassembled WGS sequence"/>
</dbReference>
<keyword evidence="1" id="KW-0614">Plasmid</keyword>